<gene>
    <name evidence="2" type="primary">LOC142168032</name>
</gene>
<evidence type="ECO:0000313" key="1">
    <source>
        <dbReference type="Proteomes" id="UP000790787"/>
    </source>
</evidence>
<sequence>MALKYLMDQTLHTNSQLLWLTKLMPFDYSIEYKKGVKNKVVGALSRVTRADILAMVVSPSDTDVFQTIIDSWNSNQELKYLIEELQAETHTHKQFTWFQGQLRRRGKLVISKVQELRKTIITLWHATPQGGHSGVEATLRRLLILFYWKNMRKEITPYEALYGRPPSLHLPYLSGESASAEVDNNLIHRELKLQLLKHHLRRAQHRMKQ</sequence>
<dbReference type="Proteomes" id="UP000790787">
    <property type="component" value="Chromosome 13"/>
</dbReference>
<proteinExistence type="predicted"/>
<dbReference type="RefSeq" id="XP_075084785.1">
    <property type="nucleotide sequence ID" value="XM_075228684.1"/>
</dbReference>
<evidence type="ECO:0000313" key="2">
    <source>
        <dbReference type="RefSeq" id="XP_075084785.1"/>
    </source>
</evidence>
<keyword evidence="1" id="KW-1185">Reference proteome</keyword>
<organism evidence="1 2">
    <name type="scientific">Nicotiana tabacum</name>
    <name type="common">Common tobacco</name>
    <dbReference type="NCBI Taxonomy" id="4097"/>
    <lineage>
        <taxon>Eukaryota</taxon>
        <taxon>Viridiplantae</taxon>
        <taxon>Streptophyta</taxon>
        <taxon>Embryophyta</taxon>
        <taxon>Tracheophyta</taxon>
        <taxon>Spermatophyta</taxon>
        <taxon>Magnoliopsida</taxon>
        <taxon>eudicotyledons</taxon>
        <taxon>Gunneridae</taxon>
        <taxon>Pentapetalae</taxon>
        <taxon>asterids</taxon>
        <taxon>lamiids</taxon>
        <taxon>Solanales</taxon>
        <taxon>Solanaceae</taxon>
        <taxon>Nicotianoideae</taxon>
        <taxon>Nicotianeae</taxon>
        <taxon>Nicotiana</taxon>
    </lineage>
</organism>
<reference evidence="1" key="1">
    <citation type="journal article" date="2014" name="Nat. Commun.">
        <title>The tobacco genome sequence and its comparison with those of tomato and potato.</title>
        <authorList>
            <person name="Sierro N."/>
            <person name="Battey J.N."/>
            <person name="Ouadi S."/>
            <person name="Bakaher N."/>
            <person name="Bovet L."/>
            <person name="Willig A."/>
            <person name="Goepfert S."/>
            <person name="Peitsch M.C."/>
            <person name="Ivanov N.V."/>
        </authorList>
    </citation>
    <scope>NUCLEOTIDE SEQUENCE [LARGE SCALE GENOMIC DNA]</scope>
</reference>
<protein>
    <submittedName>
        <fullName evidence="2">Uncharacterized protein LOC142168032</fullName>
    </submittedName>
</protein>
<accession>A0AC58SII2</accession>
<reference evidence="2" key="2">
    <citation type="submission" date="2025-08" db="UniProtKB">
        <authorList>
            <consortium name="RefSeq"/>
        </authorList>
    </citation>
    <scope>IDENTIFICATION</scope>
    <source>
        <tissue evidence="2">Leaf</tissue>
    </source>
</reference>
<name>A0AC58SII2_TOBAC</name>